<evidence type="ECO:0000256" key="1">
    <source>
        <dbReference type="ARBA" id="ARBA00006432"/>
    </source>
</evidence>
<evidence type="ECO:0000313" key="8">
    <source>
        <dbReference type="Proteomes" id="UP000610960"/>
    </source>
</evidence>
<keyword evidence="3" id="KW-0547">Nucleotide-binding</keyword>
<dbReference type="GO" id="GO:0005524">
    <property type="term" value="F:ATP binding"/>
    <property type="evidence" value="ECO:0007669"/>
    <property type="project" value="UniProtKB-KW"/>
</dbReference>
<name>A0A830GR18_9CREN</name>
<dbReference type="Gene3D" id="3.40.50.12780">
    <property type="entry name" value="N-terminal domain of ligase-like"/>
    <property type="match status" value="1"/>
</dbReference>
<dbReference type="FunFam" id="3.30.300.30:FF:000005">
    <property type="entry name" value="Acyl-coenzyme A synthetase ACSM5, mitochondrial"/>
    <property type="match status" value="1"/>
</dbReference>
<evidence type="ECO:0000313" key="7">
    <source>
        <dbReference type="EMBL" id="GGP19180.1"/>
    </source>
</evidence>
<dbReference type="EMBL" id="BMNL01000001">
    <property type="protein sequence ID" value="GGP19180.1"/>
    <property type="molecule type" value="Genomic_DNA"/>
</dbReference>
<dbReference type="PANTHER" id="PTHR43605:SF10">
    <property type="entry name" value="ACYL-COA SYNTHETASE MEDIUM CHAIN FAMILY MEMBER 3"/>
    <property type="match status" value="1"/>
</dbReference>
<dbReference type="InterPro" id="IPR045851">
    <property type="entry name" value="AMP-bd_C_sf"/>
</dbReference>
<feature type="domain" description="AMP-dependent synthetase/ligase" evidence="5">
    <location>
        <begin position="33"/>
        <end position="399"/>
    </location>
</feature>
<organism evidence="7 8">
    <name type="scientific">Thermocladium modestius</name>
    <dbReference type="NCBI Taxonomy" id="62609"/>
    <lineage>
        <taxon>Archaea</taxon>
        <taxon>Thermoproteota</taxon>
        <taxon>Thermoprotei</taxon>
        <taxon>Thermoproteales</taxon>
        <taxon>Thermoproteaceae</taxon>
        <taxon>Thermocladium</taxon>
    </lineage>
</organism>
<dbReference type="Proteomes" id="UP000610960">
    <property type="component" value="Unassembled WGS sequence"/>
</dbReference>
<dbReference type="AlphaFoldDB" id="A0A830GR18"/>
<dbReference type="InterPro" id="IPR000873">
    <property type="entry name" value="AMP-dep_synth/lig_dom"/>
</dbReference>
<dbReference type="GO" id="GO:0016405">
    <property type="term" value="F:CoA-ligase activity"/>
    <property type="evidence" value="ECO:0007669"/>
    <property type="project" value="UniProtKB-ARBA"/>
</dbReference>
<dbReference type="Pfam" id="PF13193">
    <property type="entry name" value="AMP-binding_C"/>
    <property type="match status" value="1"/>
</dbReference>
<dbReference type="InterPro" id="IPR051087">
    <property type="entry name" value="Mitochondrial_ACSM"/>
</dbReference>
<feature type="domain" description="AMP-binding enzyme C-terminal" evidence="6">
    <location>
        <begin position="449"/>
        <end position="527"/>
    </location>
</feature>
<comment type="caution">
    <text evidence="7">The sequence shown here is derived from an EMBL/GenBank/DDBJ whole genome shotgun (WGS) entry which is preliminary data.</text>
</comment>
<reference evidence="7" key="2">
    <citation type="submission" date="2020-09" db="EMBL/GenBank/DDBJ databases">
        <authorList>
            <person name="Sun Q."/>
            <person name="Ohkuma M."/>
        </authorList>
    </citation>
    <scope>NUCLEOTIDE SEQUENCE</scope>
    <source>
        <strain evidence="7">JCM 10088</strain>
    </source>
</reference>
<dbReference type="PANTHER" id="PTHR43605">
    <property type="entry name" value="ACYL-COENZYME A SYNTHETASE"/>
    <property type="match status" value="1"/>
</dbReference>
<dbReference type="GO" id="GO:0004321">
    <property type="term" value="F:fatty-acyl-CoA synthase activity"/>
    <property type="evidence" value="ECO:0007669"/>
    <property type="project" value="TreeGrafter"/>
</dbReference>
<proteinExistence type="inferred from homology"/>
<dbReference type="GO" id="GO:0015645">
    <property type="term" value="F:fatty acid ligase activity"/>
    <property type="evidence" value="ECO:0007669"/>
    <property type="project" value="TreeGrafter"/>
</dbReference>
<evidence type="ECO:0000256" key="3">
    <source>
        <dbReference type="ARBA" id="ARBA00022741"/>
    </source>
</evidence>
<comment type="similarity">
    <text evidence="1">Belongs to the ATP-dependent AMP-binding enzyme family.</text>
</comment>
<evidence type="ECO:0000256" key="2">
    <source>
        <dbReference type="ARBA" id="ARBA00022598"/>
    </source>
</evidence>
<protein>
    <submittedName>
        <fullName evidence="7">AMP-binding protein</fullName>
    </submittedName>
</protein>
<accession>A0A830GR18</accession>
<dbReference type="InterPro" id="IPR025110">
    <property type="entry name" value="AMP-bd_C"/>
</dbReference>
<evidence type="ECO:0000256" key="4">
    <source>
        <dbReference type="ARBA" id="ARBA00022840"/>
    </source>
</evidence>
<keyword evidence="8" id="KW-1185">Reference proteome</keyword>
<reference evidence="7" key="1">
    <citation type="journal article" date="2014" name="Int. J. Syst. Evol. Microbiol.">
        <title>Complete genome sequence of Corynebacterium casei LMG S-19264T (=DSM 44701T), isolated from a smear-ripened cheese.</title>
        <authorList>
            <consortium name="US DOE Joint Genome Institute (JGI-PGF)"/>
            <person name="Walter F."/>
            <person name="Albersmeier A."/>
            <person name="Kalinowski J."/>
            <person name="Ruckert C."/>
        </authorList>
    </citation>
    <scope>NUCLEOTIDE SEQUENCE</scope>
    <source>
        <strain evidence="7">JCM 10088</strain>
    </source>
</reference>
<evidence type="ECO:0000259" key="5">
    <source>
        <dbReference type="Pfam" id="PF00501"/>
    </source>
</evidence>
<dbReference type="GO" id="GO:0006633">
    <property type="term" value="P:fatty acid biosynthetic process"/>
    <property type="evidence" value="ECO:0007669"/>
    <property type="project" value="TreeGrafter"/>
</dbReference>
<dbReference type="Gene3D" id="3.30.300.30">
    <property type="match status" value="1"/>
</dbReference>
<keyword evidence="2" id="KW-0436">Ligase</keyword>
<sequence>MLKEENYEEARRKFRWPSVRNFNWALDYFDSRDAGRPALVWINDELLDSKDKKVFTYGKLRALSNSMANGLRELGLGRGDVIMVMMGNKPELFISFLAIMKIGGTISPATTLLTPSDVEDRTKRANIKAIIADSTVADRVDSVRDRLTTVKAFISTEARRGWLDLGDVYEGKPENYRPDFTTDAIHDPLLLYFTSGTTAKPKIARHTYASYPVGHLTTMYWTGTRPGYLHYNISSPGWAKWAWSTFFAPLNAEAASFVYEQGKFNAARQLMAVDEYEVNTICAPPTVWRMVLLEDLSKYDFSSLKGATSAGEPLNPEVIERVRRGAGITIRDGYGQTETTLLIGNFPGMMVKPGSMGKPAPGYDIVLVDEDGAQARPGVDGHITVKMEPRPIGVMTGYHDDNKRNEEVFRLGLYWTGDVAFMDGDGYFFFVGRADDVFKSSDYRVSPFEVESELLKHPAVAESAVVPSPDPLKGSLPKAFIILRPGYSPSRELARDIFLFSKKNIAPYKRPRIIEFVDELPKTISGKIRRVELRSIERKRREEGARGNWEFFESDFPDVRDMRV</sequence>
<dbReference type="GO" id="GO:0006637">
    <property type="term" value="P:acyl-CoA metabolic process"/>
    <property type="evidence" value="ECO:0007669"/>
    <property type="project" value="TreeGrafter"/>
</dbReference>
<dbReference type="InterPro" id="IPR042099">
    <property type="entry name" value="ANL_N_sf"/>
</dbReference>
<keyword evidence="4" id="KW-0067">ATP-binding</keyword>
<dbReference type="SUPFAM" id="SSF56801">
    <property type="entry name" value="Acetyl-CoA synthetase-like"/>
    <property type="match status" value="1"/>
</dbReference>
<gene>
    <name evidence="7" type="ORF">GCM10007981_01820</name>
</gene>
<evidence type="ECO:0000259" key="6">
    <source>
        <dbReference type="Pfam" id="PF13193"/>
    </source>
</evidence>
<dbReference type="Pfam" id="PF00501">
    <property type="entry name" value="AMP-binding"/>
    <property type="match status" value="1"/>
</dbReference>